<sequence length="57" mass="6625">MLMESVNIEQKITSMEVAEMVGKDHKNLLADLRKYTKQLAELKIEPGDFFTESTYCR</sequence>
<evidence type="ECO:0000313" key="1">
    <source>
        <dbReference type="EMBL" id="DAE13804.1"/>
    </source>
</evidence>
<proteinExistence type="predicted"/>
<protein>
    <submittedName>
        <fullName evidence="1">Regulatory protein</fullName>
    </submittedName>
</protein>
<dbReference type="EMBL" id="BK015570">
    <property type="protein sequence ID" value="DAE13804.1"/>
    <property type="molecule type" value="Genomic_DNA"/>
</dbReference>
<accession>A0A8S5Q5J1</accession>
<reference evidence="1" key="1">
    <citation type="journal article" date="2021" name="Proc. Natl. Acad. Sci. U.S.A.">
        <title>A Catalog of Tens of Thousands of Viruses from Human Metagenomes Reveals Hidden Associations with Chronic Diseases.</title>
        <authorList>
            <person name="Tisza M.J."/>
            <person name="Buck C.B."/>
        </authorList>
    </citation>
    <scope>NUCLEOTIDE SEQUENCE</scope>
    <source>
        <strain evidence="1">CtLNL10</strain>
    </source>
</reference>
<dbReference type="InterPro" id="IPR014054">
    <property type="entry name" value="Phage_regulatory_Rha"/>
</dbReference>
<dbReference type="Pfam" id="PF09669">
    <property type="entry name" value="Phage_pRha"/>
    <property type="match status" value="1"/>
</dbReference>
<name>A0A8S5Q5J1_9CAUD</name>
<organism evidence="1">
    <name type="scientific">Siphoviridae sp. ctLNL10</name>
    <dbReference type="NCBI Taxonomy" id="2825453"/>
    <lineage>
        <taxon>Viruses</taxon>
        <taxon>Duplodnaviria</taxon>
        <taxon>Heunggongvirae</taxon>
        <taxon>Uroviricota</taxon>
        <taxon>Caudoviricetes</taxon>
    </lineage>
</organism>